<accession>A0ABX5SWM5</accession>
<evidence type="ECO:0000313" key="2">
    <source>
        <dbReference type="EMBL" id="QBR89650.1"/>
    </source>
</evidence>
<feature type="region of interest" description="Disordered" evidence="1">
    <location>
        <begin position="1"/>
        <end position="62"/>
    </location>
</feature>
<feature type="compositionally biased region" description="Low complexity" evidence="1">
    <location>
        <begin position="28"/>
        <end position="43"/>
    </location>
</feature>
<keyword evidence="3" id="KW-1185">Reference proteome</keyword>
<gene>
    <name evidence="2" type="ORF">E4K62_13775</name>
</gene>
<name>A0ABX5SWM5_9MICO</name>
<proteinExistence type="predicted"/>
<sequence>MSDPAAPQNPEPDLRTDSGYPNRDRADLAQQAPAQADDAAIAEHAADVDGTDDEHDDPTAAQ</sequence>
<dbReference type="EMBL" id="CP038266">
    <property type="protein sequence ID" value="QBR89650.1"/>
    <property type="molecule type" value="Genomic_DNA"/>
</dbReference>
<dbReference type="Proteomes" id="UP000295748">
    <property type="component" value="Chromosome"/>
</dbReference>
<evidence type="ECO:0000256" key="1">
    <source>
        <dbReference type="SAM" id="MobiDB-lite"/>
    </source>
</evidence>
<protein>
    <submittedName>
        <fullName evidence="2">Uncharacterized protein</fullName>
    </submittedName>
</protein>
<reference evidence="2 3" key="1">
    <citation type="submission" date="2019-03" db="EMBL/GenBank/DDBJ databases">
        <authorList>
            <person name="Dong K."/>
        </authorList>
    </citation>
    <scope>NUCLEOTIDE SEQUENCE [LARGE SCALE GENOMIC DNA]</scope>
    <source>
        <strain evidence="3">dk512</strain>
    </source>
</reference>
<evidence type="ECO:0000313" key="3">
    <source>
        <dbReference type="Proteomes" id="UP000295748"/>
    </source>
</evidence>
<organism evidence="2 3">
    <name type="scientific">Microbacterium wangchenii</name>
    <dbReference type="NCBI Taxonomy" id="2541726"/>
    <lineage>
        <taxon>Bacteria</taxon>
        <taxon>Bacillati</taxon>
        <taxon>Actinomycetota</taxon>
        <taxon>Actinomycetes</taxon>
        <taxon>Micrococcales</taxon>
        <taxon>Microbacteriaceae</taxon>
        <taxon>Microbacterium</taxon>
    </lineage>
</organism>
<dbReference type="RefSeq" id="WP_135068364.1">
    <property type="nucleotide sequence ID" value="NZ_CP038266.1"/>
</dbReference>
<feature type="compositionally biased region" description="Basic and acidic residues" evidence="1">
    <location>
        <begin position="12"/>
        <end position="27"/>
    </location>
</feature>